<proteinExistence type="predicted"/>
<dbReference type="EMBL" id="CAJVPY010008239">
    <property type="protein sequence ID" value="CAG8693190.1"/>
    <property type="molecule type" value="Genomic_DNA"/>
</dbReference>
<name>A0A9N9HM52_9GLOM</name>
<feature type="non-terminal residue" evidence="1">
    <location>
        <position position="1"/>
    </location>
</feature>
<organism evidence="1 2">
    <name type="scientific">Dentiscutata erythropus</name>
    <dbReference type="NCBI Taxonomy" id="1348616"/>
    <lineage>
        <taxon>Eukaryota</taxon>
        <taxon>Fungi</taxon>
        <taxon>Fungi incertae sedis</taxon>
        <taxon>Mucoromycota</taxon>
        <taxon>Glomeromycotina</taxon>
        <taxon>Glomeromycetes</taxon>
        <taxon>Diversisporales</taxon>
        <taxon>Gigasporaceae</taxon>
        <taxon>Dentiscutata</taxon>
    </lineage>
</organism>
<accession>A0A9N9HM52</accession>
<dbReference type="AlphaFoldDB" id="A0A9N9HM52"/>
<keyword evidence="2" id="KW-1185">Reference proteome</keyword>
<sequence length="201" mass="23003">HKAYISHVITHTTYSGASRKDIVARDLFLTKFISDKPVVYKKLSEEELQLLDKEQVKRLVDTLDYTSPIITMSDNTKLKERLGYLSLYSCVVGLTLSIEKTKVFSYEDIYQIVDTIKSYNAIVSQVHVYLLQESDSLQIDNFFISAAAMEVNTSSRLNMLTEIEDDFADEDADIGIINGELKLSILINQCRKHEAYTNQRM</sequence>
<evidence type="ECO:0000313" key="2">
    <source>
        <dbReference type="Proteomes" id="UP000789405"/>
    </source>
</evidence>
<dbReference type="Proteomes" id="UP000789405">
    <property type="component" value="Unassembled WGS sequence"/>
</dbReference>
<evidence type="ECO:0000313" key="1">
    <source>
        <dbReference type="EMBL" id="CAG8693190.1"/>
    </source>
</evidence>
<gene>
    <name evidence="1" type="ORF">DERYTH_LOCUS12511</name>
</gene>
<dbReference type="OrthoDB" id="2410809at2759"/>
<reference evidence="1" key="1">
    <citation type="submission" date="2021-06" db="EMBL/GenBank/DDBJ databases">
        <authorList>
            <person name="Kallberg Y."/>
            <person name="Tangrot J."/>
            <person name="Rosling A."/>
        </authorList>
    </citation>
    <scope>NUCLEOTIDE SEQUENCE</scope>
    <source>
        <strain evidence="1">MA453B</strain>
    </source>
</reference>
<protein>
    <submittedName>
        <fullName evidence="1">4836_t:CDS:1</fullName>
    </submittedName>
</protein>
<comment type="caution">
    <text evidence="1">The sequence shown here is derived from an EMBL/GenBank/DDBJ whole genome shotgun (WGS) entry which is preliminary data.</text>
</comment>